<name>A0A9Q3GU32_9BASI</name>
<evidence type="ECO:0000256" key="1">
    <source>
        <dbReference type="SAM" id="MobiDB-lite"/>
    </source>
</evidence>
<sequence>MPGELEHALKCRCNQNCTLDDIADTLQDVRKRTNIGKYTPYKSSSFKEKQPSRVDFKDKPRERVAEVTKKKNSCHNCCSTDHYSNNYPKTKKKVYAIEKVPEKESPTEDSE</sequence>
<evidence type="ECO:0000313" key="2">
    <source>
        <dbReference type="EMBL" id="MBW0479367.1"/>
    </source>
</evidence>
<dbReference type="Proteomes" id="UP000765509">
    <property type="component" value="Unassembled WGS sequence"/>
</dbReference>
<dbReference type="EMBL" id="AVOT02005558">
    <property type="protein sequence ID" value="MBW0479367.1"/>
    <property type="molecule type" value="Genomic_DNA"/>
</dbReference>
<feature type="region of interest" description="Disordered" evidence="1">
    <location>
        <begin position="38"/>
        <end position="60"/>
    </location>
</feature>
<reference evidence="2" key="1">
    <citation type="submission" date="2021-03" db="EMBL/GenBank/DDBJ databases">
        <title>Draft genome sequence of rust myrtle Austropuccinia psidii MF-1, a brazilian biotype.</title>
        <authorList>
            <person name="Quecine M.C."/>
            <person name="Pachon D.M.R."/>
            <person name="Bonatelli M.L."/>
            <person name="Correr F.H."/>
            <person name="Franceschini L.M."/>
            <person name="Leite T.F."/>
            <person name="Margarido G.R.A."/>
            <person name="Almeida C.A."/>
            <person name="Ferrarezi J.A."/>
            <person name="Labate C.A."/>
        </authorList>
    </citation>
    <scope>NUCLEOTIDE SEQUENCE</scope>
    <source>
        <strain evidence="2">MF-1</strain>
    </source>
</reference>
<protein>
    <submittedName>
        <fullName evidence="2">Uncharacterized protein</fullName>
    </submittedName>
</protein>
<feature type="compositionally biased region" description="Basic and acidic residues" evidence="1">
    <location>
        <begin position="45"/>
        <end position="60"/>
    </location>
</feature>
<comment type="caution">
    <text evidence="2">The sequence shown here is derived from an EMBL/GenBank/DDBJ whole genome shotgun (WGS) entry which is preliminary data.</text>
</comment>
<evidence type="ECO:0000313" key="3">
    <source>
        <dbReference type="Proteomes" id="UP000765509"/>
    </source>
</evidence>
<dbReference type="AlphaFoldDB" id="A0A9Q3GU32"/>
<organism evidence="2 3">
    <name type="scientific">Austropuccinia psidii MF-1</name>
    <dbReference type="NCBI Taxonomy" id="1389203"/>
    <lineage>
        <taxon>Eukaryota</taxon>
        <taxon>Fungi</taxon>
        <taxon>Dikarya</taxon>
        <taxon>Basidiomycota</taxon>
        <taxon>Pucciniomycotina</taxon>
        <taxon>Pucciniomycetes</taxon>
        <taxon>Pucciniales</taxon>
        <taxon>Sphaerophragmiaceae</taxon>
        <taxon>Austropuccinia</taxon>
    </lineage>
</organism>
<gene>
    <name evidence="2" type="ORF">O181_019082</name>
</gene>
<accession>A0A9Q3GU32</accession>
<proteinExistence type="predicted"/>
<keyword evidence="3" id="KW-1185">Reference proteome</keyword>